<evidence type="ECO:0000313" key="5">
    <source>
        <dbReference type="EMBL" id="OWF46407.1"/>
    </source>
</evidence>
<evidence type="ECO:0000256" key="3">
    <source>
        <dbReference type="ARBA" id="ARBA00023212"/>
    </source>
</evidence>
<gene>
    <name evidence="5" type="ORF">KP79_PYT23985</name>
</gene>
<dbReference type="GO" id="GO:0005856">
    <property type="term" value="C:cytoskeleton"/>
    <property type="evidence" value="ECO:0007669"/>
    <property type="project" value="UniProtKB-SubCell"/>
</dbReference>
<reference evidence="5 6" key="1">
    <citation type="journal article" date="2017" name="Nat. Ecol. Evol.">
        <title>Scallop genome provides insights into evolution of bilaterian karyotype and development.</title>
        <authorList>
            <person name="Wang S."/>
            <person name="Zhang J."/>
            <person name="Jiao W."/>
            <person name="Li J."/>
            <person name="Xun X."/>
            <person name="Sun Y."/>
            <person name="Guo X."/>
            <person name="Huan P."/>
            <person name="Dong B."/>
            <person name="Zhang L."/>
            <person name="Hu X."/>
            <person name="Sun X."/>
            <person name="Wang J."/>
            <person name="Zhao C."/>
            <person name="Wang Y."/>
            <person name="Wang D."/>
            <person name="Huang X."/>
            <person name="Wang R."/>
            <person name="Lv J."/>
            <person name="Li Y."/>
            <person name="Zhang Z."/>
            <person name="Liu B."/>
            <person name="Lu W."/>
            <person name="Hui Y."/>
            <person name="Liang J."/>
            <person name="Zhou Z."/>
            <person name="Hou R."/>
            <person name="Li X."/>
            <person name="Liu Y."/>
            <person name="Li H."/>
            <person name="Ning X."/>
            <person name="Lin Y."/>
            <person name="Zhao L."/>
            <person name="Xing Q."/>
            <person name="Dou J."/>
            <person name="Li Y."/>
            <person name="Mao J."/>
            <person name="Guo H."/>
            <person name="Dou H."/>
            <person name="Li T."/>
            <person name="Mu C."/>
            <person name="Jiang W."/>
            <person name="Fu Q."/>
            <person name="Fu X."/>
            <person name="Miao Y."/>
            <person name="Liu J."/>
            <person name="Yu Q."/>
            <person name="Li R."/>
            <person name="Liao H."/>
            <person name="Li X."/>
            <person name="Kong Y."/>
            <person name="Jiang Z."/>
            <person name="Chourrout D."/>
            <person name="Li R."/>
            <person name="Bao Z."/>
        </authorList>
    </citation>
    <scope>NUCLEOTIDE SEQUENCE [LARGE SCALE GENOMIC DNA]</scope>
    <source>
        <strain evidence="5 6">PY_sf001</strain>
    </source>
</reference>
<dbReference type="CDD" id="cd06801">
    <property type="entry name" value="PDZ_syntrophin-like"/>
    <property type="match status" value="1"/>
</dbReference>
<feature type="domain" description="PDZ" evidence="4">
    <location>
        <begin position="55"/>
        <end position="138"/>
    </location>
</feature>
<dbReference type="AlphaFoldDB" id="A0A210QCC7"/>
<dbReference type="Pfam" id="PF18012">
    <property type="entry name" value="PH_17"/>
    <property type="match status" value="1"/>
</dbReference>
<dbReference type="Proteomes" id="UP000242188">
    <property type="component" value="Unassembled WGS sequence"/>
</dbReference>
<dbReference type="OrthoDB" id="9975356at2759"/>
<evidence type="ECO:0000256" key="2">
    <source>
        <dbReference type="ARBA" id="ARBA00010798"/>
    </source>
</evidence>
<dbReference type="PANTHER" id="PTHR10554:SF1">
    <property type="entry name" value="FI16515P1"/>
    <property type="match status" value="1"/>
</dbReference>
<evidence type="ECO:0000259" key="4">
    <source>
        <dbReference type="PROSITE" id="PS50106"/>
    </source>
</evidence>
<dbReference type="GO" id="GO:0016010">
    <property type="term" value="C:dystrophin-associated glycoprotein complex"/>
    <property type="evidence" value="ECO:0007669"/>
    <property type="project" value="TreeGrafter"/>
</dbReference>
<dbReference type="PROSITE" id="PS50106">
    <property type="entry name" value="PDZ"/>
    <property type="match status" value="1"/>
</dbReference>
<evidence type="ECO:0000256" key="1">
    <source>
        <dbReference type="ARBA" id="ARBA00004245"/>
    </source>
</evidence>
<dbReference type="GO" id="GO:0005198">
    <property type="term" value="F:structural molecule activity"/>
    <property type="evidence" value="ECO:0007669"/>
    <property type="project" value="InterPro"/>
</dbReference>
<keyword evidence="3" id="KW-0963">Cytoplasm</keyword>
<evidence type="ECO:0000313" key="6">
    <source>
        <dbReference type="Proteomes" id="UP000242188"/>
    </source>
</evidence>
<dbReference type="InterPro" id="IPR041428">
    <property type="entry name" value="PHsplit_syntrophin"/>
</dbReference>
<dbReference type="STRING" id="6573.A0A210QCC7"/>
<comment type="caution">
    <text evidence="5">The sequence shown here is derived from an EMBL/GenBank/DDBJ whole genome shotgun (WGS) entry which is preliminary data.</text>
</comment>
<dbReference type="InterPro" id="IPR011993">
    <property type="entry name" value="PH-like_dom_sf"/>
</dbReference>
<dbReference type="EMBL" id="NEDP02004188">
    <property type="protein sequence ID" value="OWF46407.1"/>
    <property type="molecule type" value="Genomic_DNA"/>
</dbReference>
<dbReference type="InterPro" id="IPR015482">
    <property type="entry name" value="Syntrophin"/>
</dbReference>
<dbReference type="InterPro" id="IPR001478">
    <property type="entry name" value="PDZ"/>
</dbReference>
<dbReference type="SUPFAM" id="SSF50156">
    <property type="entry name" value="PDZ domain-like"/>
    <property type="match status" value="1"/>
</dbReference>
<sequence length="381" mass="42855">MEEVKSGMVTLNDGKTRPQPIKLQLSSDTLTLLKEELVPVYQEENANELINKVREVVIQKHEKTGLGISLKGGAENRLPVLVSKLVPGQAAALTGGLYVGDAILKVNGEPCDRASHDEVISLLKSAGSEVTLVVKHFKPAAVFLNKDIADCLQEEDSSQFPRLERQWSVYVSIPLLFAYLTRYCPGTDKLRANAFEIVSVDGASTGVIHCDDSHSLADWIRAITNNISSLLTQMVSVYTYCFLVHSCDYRIQFGIFLCMLQMQTRDWVRCDTVFKLYECMFKVLKDPELLDDRQHSCTIQTGTGEKFYLSTDSRSDLLHLEKAWKWSAQIYKHCCLVSMHSCQPSLPQWTQPFSPTTDRPKLNKPLPRFGKCPENRMGACN</sequence>
<keyword evidence="3" id="KW-0206">Cytoskeleton</keyword>
<organism evidence="5 6">
    <name type="scientific">Mizuhopecten yessoensis</name>
    <name type="common">Japanese scallop</name>
    <name type="synonym">Patinopecten yessoensis</name>
    <dbReference type="NCBI Taxonomy" id="6573"/>
    <lineage>
        <taxon>Eukaryota</taxon>
        <taxon>Metazoa</taxon>
        <taxon>Spiralia</taxon>
        <taxon>Lophotrochozoa</taxon>
        <taxon>Mollusca</taxon>
        <taxon>Bivalvia</taxon>
        <taxon>Autobranchia</taxon>
        <taxon>Pteriomorphia</taxon>
        <taxon>Pectinida</taxon>
        <taxon>Pectinoidea</taxon>
        <taxon>Pectinidae</taxon>
        <taxon>Mizuhopecten</taxon>
    </lineage>
</organism>
<name>A0A210QCC7_MIZYE</name>
<dbReference type="SUPFAM" id="SSF50729">
    <property type="entry name" value="PH domain-like"/>
    <property type="match status" value="1"/>
</dbReference>
<dbReference type="Pfam" id="PF00595">
    <property type="entry name" value="PDZ"/>
    <property type="match status" value="1"/>
</dbReference>
<proteinExistence type="inferred from homology"/>
<dbReference type="SMART" id="SM00228">
    <property type="entry name" value="PDZ"/>
    <property type="match status" value="1"/>
</dbReference>
<comment type="subcellular location">
    <subcellularLocation>
        <location evidence="1">Cytoplasm</location>
        <location evidence="1">Cytoskeleton</location>
    </subcellularLocation>
</comment>
<dbReference type="PANTHER" id="PTHR10554">
    <property type="entry name" value="SYNTROPHIN"/>
    <property type="match status" value="1"/>
</dbReference>
<comment type="similarity">
    <text evidence="2">Belongs to the syntrophin family.</text>
</comment>
<dbReference type="Gene3D" id="2.30.29.30">
    <property type="entry name" value="Pleckstrin-homology domain (PH domain)/Phosphotyrosine-binding domain (PTB)"/>
    <property type="match status" value="1"/>
</dbReference>
<keyword evidence="6" id="KW-1185">Reference proteome</keyword>
<dbReference type="InterPro" id="IPR036034">
    <property type="entry name" value="PDZ_sf"/>
</dbReference>
<accession>A0A210QCC7</accession>
<dbReference type="Gene3D" id="2.30.42.10">
    <property type="match status" value="1"/>
</dbReference>
<protein>
    <submittedName>
        <fullName evidence="5">Gamma-1-syntrophin</fullName>
    </submittedName>
</protein>